<feature type="region of interest" description="Disordered" evidence="1">
    <location>
        <begin position="140"/>
        <end position="174"/>
    </location>
</feature>
<protein>
    <submittedName>
        <fullName evidence="2">Uncharacterized protein</fullName>
    </submittedName>
</protein>
<feature type="compositionally biased region" description="Polar residues" evidence="1">
    <location>
        <begin position="156"/>
        <end position="171"/>
    </location>
</feature>
<keyword evidence="3" id="KW-1185">Reference proteome</keyword>
<reference evidence="3" key="1">
    <citation type="journal article" date="2023" name="Mol. Phylogenet. Evol.">
        <title>Genome-scale phylogeny and comparative genomics of the fungal order Sordariales.</title>
        <authorList>
            <person name="Hensen N."/>
            <person name="Bonometti L."/>
            <person name="Westerberg I."/>
            <person name="Brannstrom I.O."/>
            <person name="Guillou S."/>
            <person name="Cros-Aarteil S."/>
            <person name="Calhoun S."/>
            <person name="Haridas S."/>
            <person name="Kuo A."/>
            <person name="Mondo S."/>
            <person name="Pangilinan J."/>
            <person name="Riley R."/>
            <person name="LaButti K."/>
            <person name="Andreopoulos B."/>
            <person name="Lipzen A."/>
            <person name="Chen C."/>
            <person name="Yan M."/>
            <person name="Daum C."/>
            <person name="Ng V."/>
            <person name="Clum A."/>
            <person name="Steindorff A."/>
            <person name="Ohm R.A."/>
            <person name="Martin F."/>
            <person name="Silar P."/>
            <person name="Natvig D.O."/>
            <person name="Lalanne C."/>
            <person name="Gautier V."/>
            <person name="Ament-Velasquez S.L."/>
            <person name="Kruys A."/>
            <person name="Hutchinson M.I."/>
            <person name="Powell A.J."/>
            <person name="Barry K."/>
            <person name="Miller A.N."/>
            <person name="Grigoriev I.V."/>
            <person name="Debuchy R."/>
            <person name="Gladieux P."/>
            <person name="Hiltunen Thoren M."/>
            <person name="Johannesson H."/>
        </authorList>
    </citation>
    <scope>NUCLEOTIDE SEQUENCE [LARGE SCALE GENOMIC DNA]</scope>
    <source>
        <strain evidence="3">CBS 284.82</strain>
    </source>
</reference>
<proteinExistence type="predicted"/>
<organism evidence="2 3">
    <name type="scientific">Parachaetomium inaequale</name>
    <dbReference type="NCBI Taxonomy" id="2588326"/>
    <lineage>
        <taxon>Eukaryota</taxon>
        <taxon>Fungi</taxon>
        <taxon>Dikarya</taxon>
        <taxon>Ascomycota</taxon>
        <taxon>Pezizomycotina</taxon>
        <taxon>Sordariomycetes</taxon>
        <taxon>Sordariomycetidae</taxon>
        <taxon>Sordariales</taxon>
        <taxon>Chaetomiaceae</taxon>
        <taxon>Parachaetomium</taxon>
    </lineage>
</organism>
<accession>A0AAN6P9L6</accession>
<sequence>MTKIKGPGSERVDATDSLQAVIAEVDPKTEILHITGDVPTNDEWEALGQHFTGVRFLNVATGWDENWIDDKFPLNWPIELLIIADAISERISTPAIMEGRIKHLILFFTCGLRFEGPSVKELIKDAEVIFTIPRKKAPDAETQAEGALSEGAVSQAEENQPADSDSATKSAPESDVIKVTSYADRDITFSPDRGDAPPSEMKTLEILGNDALEMLTYIALAKFHLLTSLESLTLLSSHGNDLRHVPATLFPCFLPALDELKHFKLTLGSDVHAKILDVILGNKPYLHMILPPNIETLRFRGPVSMTSHMDTLAAAFADDAAFLPRLKRISLLLDLPEKASEHPKEASLEQLRAAHAACKRVLDAAAGRGVVVEAFKEPWVEEHEGLFRAVDNRWAVLDDIARK</sequence>
<dbReference type="Proteomes" id="UP001303115">
    <property type="component" value="Unassembled WGS sequence"/>
</dbReference>
<comment type="caution">
    <text evidence="2">The sequence shown here is derived from an EMBL/GenBank/DDBJ whole genome shotgun (WGS) entry which is preliminary data.</text>
</comment>
<dbReference type="EMBL" id="MU854485">
    <property type="protein sequence ID" value="KAK4034291.1"/>
    <property type="molecule type" value="Genomic_DNA"/>
</dbReference>
<name>A0AAN6P9L6_9PEZI</name>
<evidence type="ECO:0000256" key="1">
    <source>
        <dbReference type="SAM" id="MobiDB-lite"/>
    </source>
</evidence>
<gene>
    <name evidence="2" type="ORF">C8A01DRAFT_18881</name>
</gene>
<evidence type="ECO:0000313" key="2">
    <source>
        <dbReference type="EMBL" id="KAK4034291.1"/>
    </source>
</evidence>
<dbReference type="AlphaFoldDB" id="A0AAN6P9L6"/>
<evidence type="ECO:0000313" key="3">
    <source>
        <dbReference type="Proteomes" id="UP001303115"/>
    </source>
</evidence>